<name>A0ABD2Y2M7_9GENT</name>
<keyword evidence="4" id="KW-1185">Reference proteome</keyword>
<protein>
    <recommendedName>
        <fullName evidence="2">DUF4283 domain-containing protein</fullName>
    </recommendedName>
</protein>
<reference evidence="3 4" key="1">
    <citation type="submission" date="2024-11" db="EMBL/GenBank/DDBJ databases">
        <title>A near-complete genome assembly of Cinchona calisaya.</title>
        <authorList>
            <person name="Lian D.C."/>
            <person name="Zhao X.W."/>
            <person name="Wei L."/>
        </authorList>
    </citation>
    <scope>NUCLEOTIDE SEQUENCE [LARGE SCALE GENOMIC DNA]</scope>
    <source>
        <tissue evidence="3">Nenye</tissue>
    </source>
</reference>
<feature type="region of interest" description="Disordered" evidence="1">
    <location>
        <begin position="115"/>
        <end position="134"/>
    </location>
</feature>
<feature type="compositionally biased region" description="Basic and acidic residues" evidence="1">
    <location>
        <begin position="119"/>
        <end position="131"/>
    </location>
</feature>
<organism evidence="3 4">
    <name type="scientific">Cinchona calisaya</name>
    <dbReference type="NCBI Taxonomy" id="153742"/>
    <lineage>
        <taxon>Eukaryota</taxon>
        <taxon>Viridiplantae</taxon>
        <taxon>Streptophyta</taxon>
        <taxon>Embryophyta</taxon>
        <taxon>Tracheophyta</taxon>
        <taxon>Spermatophyta</taxon>
        <taxon>Magnoliopsida</taxon>
        <taxon>eudicotyledons</taxon>
        <taxon>Gunneridae</taxon>
        <taxon>Pentapetalae</taxon>
        <taxon>asterids</taxon>
        <taxon>lamiids</taxon>
        <taxon>Gentianales</taxon>
        <taxon>Rubiaceae</taxon>
        <taxon>Cinchonoideae</taxon>
        <taxon>Cinchoneae</taxon>
        <taxon>Cinchona</taxon>
    </lineage>
</organism>
<dbReference type="InterPro" id="IPR025558">
    <property type="entry name" value="DUF4283"/>
</dbReference>
<proteinExistence type="predicted"/>
<dbReference type="EMBL" id="JBJUIK010000016">
    <property type="protein sequence ID" value="KAL3500035.1"/>
    <property type="molecule type" value="Genomic_DNA"/>
</dbReference>
<evidence type="ECO:0000259" key="2">
    <source>
        <dbReference type="Pfam" id="PF14111"/>
    </source>
</evidence>
<sequence>MKPGGQVHRGKKVNFIGFKSFATQVWDFQKYLVVTEHGQNLFQFNFELEADLNKVLNNRPWAMNNQLLVLRKWEPNIELKDTAFKTSHFGSKFGTYLYTGLQKREVTNGFKRTITRSKQGKESSTKEHGENPEVNGLLRSMVEARNQGNDEIKNKENEDLLLRNGKAKTRVGITSKVDSLAGKRYLNQREHGSRMDMGINE</sequence>
<gene>
    <name evidence="3" type="ORF">ACH5RR_039128</name>
</gene>
<dbReference type="Proteomes" id="UP001630127">
    <property type="component" value="Unassembled WGS sequence"/>
</dbReference>
<comment type="caution">
    <text evidence="3">The sequence shown here is derived from an EMBL/GenBank/DDBJ whole genome shotgun (WGS) entry which is preliminary data.</text>
</comment>
<evidence type="ECO:0000313" key="3">
    <source>
        <dbReference type="EMBL" id="KAL3500035.1"/>
    </source>
</evidence>
<evidence type="ECO:0000256" key="1">
    <source>
        <dbReference type="SAM" id="MobiDB-lite"/>
    </source>
</evidence>
<accession>A0ABD2Y2M7</accession>
<dbReference type="AlphaFoldDB" id="A0ABD2Y2M7"/>
<feature type="domain" description="DUF4283" evidence="2">
    <location>
        <begin position="5"/>
        <end position="79"/>
    </location>
</feature>
<evidence type="ECO:0000313" key="4">
    <source>
        <dbReference type="Proteomes" id="UP001630127"/>
    </source>
</evidence>
<dbReference type="Pfam" id="PF14111">
    <property type="entry name" value="DUF4283"/>
    <property type="match status" value="1"/>
</dbReference>